<gene>
    <name evidence="1" type="ORF">LPB137_11875</name>
</gene>
<dbReference type="EMBL" id="CP019070">
    <property type="protein sequence ID" value="APW66494.1"/>
    <property type="molecule type" value="Genomic_DNA"/>
</dbReference>
<dbReference type="AlphaFoldDB" id="A0A1P8KPG0"/>
<protein>
    <submittedName>
        <fullName evidence="1">Uncharacterized protein</fullName>
    </submittedName>
</protein>
<dbReference type="Proteomes" id="UP000186074">
    <property type="component" value="Chromosome"/>
</dbReference>
<evidence type="ECO:0000313" key="1">
    <source>
        <dbReference type="EMBL" id="APW66494.1"/>
    </source>
</evidence>
<dbReference type="KEGG" id="alp:LPB137_11875"/>
<dbReference type="STRING" id="1850254.LPB137_11875"/>
<reference evidence="1 2" key="1">
    <citation type="submission" date="2017-01" db="EMBL/GenBank/DDBJ databases">
        <title>Genome sequencing of Arcobacter sp. LPB0137.</title>
        <authorList>
            <person name="Lee G.-W."/>
            <person name="Yi H."/>
        </authorList>
    </citation>
    <scope>NUCLEOTIDE SEQUENCE [LARGE SCALE GENOMIC DNA]</scope>
    <source>
        <strain evidence="1 2">LPB0137</strain>
    </source>
</reference>
<proteinExistence type="predicted"/>
<dbReference type="RefSeq" id="WP_076088329.1">
    <property type="nucleotide sequence ID" value="NZ_CP019070.1"/>
</dbReference>
<accession>A0A1P8KPG0</accession>
<sequence length="554" mass="65683">MSKEIEKILKKIKNWEDEYIVKEYINIKEDEISNLYQWQKNKDFNKLLNFWKDIISQEYLELDHPIIPNLKTRAIESTQIGTSNFVIFADENLENPWILGQLVRMVDIIVTMDNIYRSESILESNIVLSSLNKIESVFINSLQSIKYNVKFAGFRLQQPRPYHHFYDQINYLYLLENNYPKKILCEKTFFLPENFDKGIISDGVYLIPSLMHGISRFKKGNRNLEFEKVIEKIDERMEHSVYTQSMKDFDKIVRKEDFDLILWFSISVEKRSWIDQNEAFINIVNLLKKYFKTIKIYIDGMTAEDGLTIQNKEEEEIFKNLDEAFIKDKSINLTSLIGKDYKTKICYCSTINLFITSAGTSSIIPLRFCKKPGVLHSNSKLWLFGEINTNTIKCANHSMIIDIKEKGKPDDSFDSYYIPWQHIYNLTAEVLNQIKGTNIKIIDVPTEKIEKLRDTIFKDYIVPESHIIKEFNELKGYDICWKDYHKNNMIEDLSTDPIIHYINNWRKMNLSINDIFDTFYYLEKYPDIKKAKVNPLLHFYRHGIKENRKGIKSE</sequence>
<dbReference type="OrthoDB" id="5363762at2"/>
<evidence type="ECO:0000313" key="2">
    <source>
        <dbReference type="Proteomes" id="UP000186074"/>
    </source>
</evidence>
<keyword evidence="2" id="KW-1185">Reference proteome</keyword>
<organism evidence="1 2">
    <name type="scientific">Poseidonibacter parvus</name>
    <dbReference type="NCBI Taxonomy" id="1850254"/>
    <lineage>
        <taxon>Bacteria</taxon>
        <taxon>Pseudomonadati</taxon>
        <taxon>Campylobacterota</taxon>
        <taxon>Epsilonproteobacteria</taxon>
        <taxon>Campylobacterales</taxon>
        <taxon>Arcobacteraceae</taxon>
        <taxon>Poseidonibacter</taxon>
    </lineage>
</organism>
<name>A0A1P8KPG0_9BACT</name>